<feature type="region of interest" description="Disordered" evidence="1">
    <location>
        <begin position="14"/>
        <end position="38"/>
    </location>
</feature>
<name>A0A059KKU3_9BURK</name>
<organism evidence="2 3">
    <name type="scientific">Sphaerotilus natans subsp. natans DSM 6575</name>
    <dbReference type="NCBI Taxonomy" id="1286631"/>
    <lineage>
        <taxon>Bacteria</taxon>
        <taxon>Pseudomonadati</taxon>
        <taxon>Pseudomonadota</taxon>
        <taxon>Betaproteobacteria</taxon>
        <taxon>Burkholderiales</taxon>
        <taxon>Sphaerotilaceae</taxon>
        <taxon>Sphaerotilus</taxon>
    </lineage>
</organism>
<comment type="caution">
    <text evidence="2">The sequence shown here is derived from an EMBL/GenBank/DDBJ whole genome shotgun (WGS) entry which is preliminary data.</text>
</comment>
<dbReference type="EMBL" id="AZRA01000060">
    <property type="protein sequence ID" value="KDB52056.1"/>
    <property type="molecule type" value="Genomic_DNA"/>
</dbReference>
<reference evidence="2 3" key="1">
    <citation type="journal article" date="2014" name="FEMS Microbiol. Ecol.">
        <title>Sphaerotilus natans encrusted with nanoball-shaped Fe(III) oxide minerals formed by nitrate-reducing mixotrophic Fe(II) oxidation.</title>
        <authorList>
            <person name="Park S."/>
            <person name="Kim D.H."/>
            <person name="Lee J.H."/>
            <person name="Hur H.G."/>
        </authorList>
    </citation>
    <scope>NUCLEOTIDE SEQUENCE [LARGE SCALE GENOMIC DNA]</scope>
    <source>
        <strain evidence="2 3">DSM 6575</strain>
    </source>
</reference>
<proteinExistence type="predicted"/>
<feature type="compositionally biased region" description="Basic residues" evidence="1">
    <location>
        <begin position="20"/>
        <end position="30"/>
    </location>
</feature>
<evidence type="ECO:0000313" key="2">
    <source>
        <dbReference type="EMBL" id="KDB52056.1"/>
    </source>
</evidence>
<gene>
    <name evidence="2" type="ORF">X805_23300</name>
</gene>
<evidence type="ECO:0000256" key="1">
    <source>
        <dbReference type="SAM" id="MobiDB-lite"/>
    </source>
</evidence>
<evidence type="ECO:0000313" key="3">
    <source>
        <dbReference type="Proteomes" id="UP000026714"/>
    </source>
</evidence>
<dbReference type="AlphaFoldDB" id="A0A059KKU3"/>
<keyword evidence="3" id="KW-1185">Reference proteome</keyword>
<protein>
    <submittedName>
        <fullName evidence="2">Uncharacterized protein</fullName>
    </submittedName>
</protein>
<accession>A0A059KKU3</accession>
<sequence>MLLSDTRQWRIVRPGNGPYRARRHEHRHLRRAPEQWLP</sequence>
<dbReference type="Proteomes" id="UP000026714">
    <property type="component" value="Unassembled WGS sequence"/>
</dbReference>